<keyword evidence="1" id="KW-1133">Transmembrane helix</keyword>
<reference evidence="2" key="1">
    <citation type="journal article" date="2021" name="Proc. Natl. Acad. Sci. U.S.A.">
        <title>A Catalog of Tens of Thousands of Viruses from Human Metagenomes Reveals Hidden Associations with Chronic Diseases.</title>
        <authorList>
            <person name="Tisza M.J."/>
            <person name="Buck C.B."/>
        </authorList>
    </citation>
    <scope>NUCLEOTIDE SEQUENCE</scope>
    <source>
        <strain evidence="2">CtJcm18</strain>
    </source>
</reference>
<accession>A0A8S5P2G3</accession>
<name>A0A8S5P2G3_9CAUD</name>
<evidence type="ECO:0000313" key="2">
    <source>
        <dbReference type="EMBL" id="DAE01286.1"/>
    </source>
</evidence>
<sequence>MEMVYIGNGSIKNRFTMRPEKLIGHSLPCLVLLLHRIQTLLLVMVLIRIYIQDSYRIKSYY</sequence>
<keyword evidence="1" id="KW-0812">Transmembrane</keyword>
<protein>
    <submittedName>
        <fullName evidence="2">Uncharacterized protein</fullName>
    </submittedName>
</protein>
<feature type="transmembrane region" description="Helical" evidence="1">
    <location>
        <begin position="22"/>
        <end position="51"/>
    </location>
</feature>
<proteinExistence type="predicted"/>
<keyword evidence="1" id="KW-0472">Membrane</keyword>
<dbReference type="EMBL" id="BK015323">
    <property type="protein sequence ID" value="DAE01286.1"/>
    <property type="molecule type" value="Genomic_DNA"/>
</dbReference>
<organism evidence="2">
    <name type="scientific">Siphoviridae sp. ctJcm18</name>
    <dbReference type="NCBI Taxonomy" id="2825433"/>
    <lineage>
        <taxon>Viruses</taxon>
        <taxon>Duplodnaviria</taxon>
        <taxon>Heunggongvirae</taxon>
        <taxon>Uroviricota</taxon>
        <taxon>Caudoviricetes</taxon>
    </lineage>
</organism>
<evidence type="ECO:0000256" key="1">
    <source>
        <dbReference type="SAM" id="Phobius"/>
    </source>
</evidence>